<evidence type="ECO:0000313" key="2">
    <source>
        <dbReference type="EMBL" id="ELK00092.1"/>
    </source>
</evidence>
<dbReference type="AlphaFoldDB" id="L5JMD4"/>
<name>L5JMD4_PTEAL</name>
<feature type="compositionally biased region" description="Basic and acidic residues" evidence="1">
    <location>
        <begin position="59"/>
        <end position="71"/>
    </location>
</feature>
<accession>L5JMD4</accession>
<dbReference type="Proteomes" id="UP000010552">
    <property type="component" value="Unassembled WGS sequence"/>
</dbReference>
<reference evidence="3" key="1">
    <citation type="journal article" date="2013" name="Science">
        <title>Comparative analysis of bat genomes provides insight into the evolution of flight and immunity.</title>
        <authorList>
            <person name="Zhang G."/>
            <person name="Cowled C."/>
            <person name="Shi Z."/>
            <person name="Huang Z."/>
            <person name="Bishop-Lilly K.A."/>
            <person name="Fang X."/>
            <person name="Wynne J.W."/>
            <person name="Xiong Z."/>
            <person name="Baker M.L."/>
            <person name="Zhao W."/>
            <person name="Tachedjian M."/>
            <person name="Zhu Y."/>
            <person name="Zhou P."/>
            <person name="Jiang X."/>
            <person name="Ng J."/>
            <person name="Yang L."/>
            <person name="Wu L."/>
            <person name="Xiao J."/>
            <person name="Feng Y."/>
            <person name="Chen Y."/>
            <person name="Sun X."/>
            <person name="Zhang Y."/>
            <person name="Marsh G.A."/>
            <person name="Crameri G."/>
            <person name="Broder C.C."/>
            <person name="Frey K.G."/>
            <person name="Wang L.F."/>
            <person name="Wang J."/>
        </authorList>
    </citation>
    <scope>NUCLEOTIDE SEQUENCE [LARGE SCALE GENOMIC DNA]</scope>
</reference>
<evidence type="ECO:0000313" key="3">
    <source>
        <dbReference type="Proteomes" id="UP000010552"/>
    </source>
</evidence>
<evidence type="ECO:0000256" key="1">
    <source>
        <dbReference type="SAM" id="MobiDB-lite"/>
    </source>
</evidence>
<dbReference type="InParanoid" id="L5JMD4"/>
<organism evidence="2 3">
    <name type="scientific">Pteropus alecto</name>
    <name type="common">Black flying fox</name>
    <dbReference type="NCBI Taxonomy" id="9402"/>
    <lineage>
        <taxon>Eukaryota</taxon>
        <taxon>Metazoa</taxon>
        <taxon>Chordata</taxon>
        <taxon>Craniata</taxon>
        <taxon>Vertebrata</taxon>
        <taxon>Euteleostomi</taxon>
        <taxon>Mammalia</taxon>
        <taxon>Eutheria</taxon>
        <taxon>Laurasiatheria</taxon>
        <taxon>Chiroptera</taxon>
        <taxon>Yinpterochiroptera</taxon>
        <taxon>Pteropodoidea</taxon>
        <taxon>Pteropodidae</taxon>
        <taxon>Pteropodinae</taxon>
        <taxon>Pteropus</taxon>
    </lineage>
</organism>
<protein>
    <submittedName>
        <fullName evidence="2">Uncharacterized protein</fullName>
    </submittedName>
</protein>
<feature type="region of interest" description="Disordered" evidence="1">
    <location>
        <begin position="22"/>
        <end position="99"/>
    </location>
</feature>
<feature type="compositionally biased region" description="Low complexity" evidence="1">
    <location>
        <begin position="38"/>
        <end position="48"/>
    </location>
</feature>
<keyword evidence="3" id="KW-1185">Reference proteome</keyword>
<gene>
    <name evidence="2" type="ORF">PAL_GLEAN10025183</name>
</gene>
<feature type="compositionally biased region" description="Low complexity" evidence="1">
    <location>
        <begin position="73"/>
        <end position="85"/>
    </location>
</feature>
<sequence length="99" mass="10467">MGIISFSHKALSENFHCGIMEAQDKKRKREQEPHVDSDVNSESSLDSSWTTALTPAVEGQERLRRGAKLERTAGVAGASPGGSAPEEAEEAPDAAGVSC</sequence>
<proteinExistence type="predicted"/>
<dbReference type="EMBL" id="KB031158">
    <property type="protein sequence ID" value="ELK00092.1"/>
    <property type="molecule type" value="Genomic_DNA"/>
</dbReference>